<name>A0A9D1NX28_9FIRM</name>
<comment type="caution">
    <text evidence="1">The sequence shown here is derived from an EMBL/GenBank/DDBJ whole genome shotgun (WGS) entry which is preliminary data.</text>
</comment>
<sequence length="117" mass="12817">MDTVLYKYQDKGAEYLVYDTCLNTEKLNAKTVRAICARNFALGARGILAGPLPKNSAGVTMYRPDGSQADAGDDGTAVFFSYLKDAGCRSRERSAGLPAHAVGKLFLTEEFMRKNRQ</sequence>
<evidence type="ECO:0000313" key="2">
    <source>
        <dbReference type="Proteomes" id="UP000886889"/>
    </source>
</evidence>
<gene>
    <name evidence="1" type="ORF">IAC80_00655</name>
</gene>
<accession>A0A9D1NX28</accession>
<dbReference type="Gene3D" id="3.10.310.10">
    <property type="entry name" value="Diaminopimelate Epimerase, Chain A, domain 1"/>
    <property type="match status" value="1"/>
</dbReference>
<organism evidence="1 2">
    <name type="scientific">Candidatus Merdiplasma excrementigallinarum</name>
    <dbReference type="NCBI Taxonomy" id="2840864"/>
    <lineage>
        <taxon>Bacteria</taxon>
        <taxon>Bacillati</taxon>
        <taxon>Bacillota</taxon>
        <taxon>Clostridia</taxon>
        <taxon>Lachnospirales</taxon>
        <taxon>Lachnospiraceae</taxon>
        <taxon>Lachnospiraceae incertae sedis</taxon>
        <taxon>Candidatus Merdiplasma</taxon>
    </lineage>
</organism>
<reference evidence="1" key="2">
    <citation type="journal article" date="2021" name="PeerJ">
        <title>Extensive microbial diversity within the chicken gut microbiome revealed by metagenomics and culture.</title>
        <authorList>
            <person name="Gilroy R."/>
            <person name="Ravi A."/>
            <person name="Getino M."/>
            <person name="Pursley I."/>
            <person name="Horton D.L."/>
            <person name="Alikhan N.F."/>
            <person name="Baker D."/>
            <person name="Gharbi K."/>
            <person name="Hall N."/>
            <person name="Watson M."/>
            <person name="Adriaenssens E.M."/>
            <person name="Foster-Nyarko E."/>
            <person name="Jarju S."/>
            <person name="Secka A."/>
            <person name="Antonio M."/>
            <person name="Oren A."/>
            <person name="Chaudhuri R.R."/>
            <person name="La Ragione R."/>
            <person name="Hildebrand F."/>
            <person name="Pallen M.J."/>
        </authorList>
    </citation>
    <scope>NUCLEOTIDE SEQUENCE</scope>
    <source>
        <strain evidence="1">ChiBcec6-7307</strain>
    </source>
</reference>
<proteinExistence type="predicted"/>
<dbReference type="EMBL" id="DVOS01000006">
    <property type="protein sequence ID" value="HIV22425.1"/>
    <property type="molecule type" value="Genomic_DNA"/>
</dbReference>
<evidence type="ECO:0000313" key="1">
    <source>
        <dbReference type="EMBL" id="HIV22425.1"/>
    </source>
</evidence>
<reference evidence="1" key="1">
    <citation type="submission" date="2020-10" db="EMBL/GenBank/DDBJ databases">
        <authorList>
            <person name="Gilroy R."/>
        </authorList>
    </citation>
    <scope>NUCLEOTIDE SEQUENCE</scope>
    <source>
        <strain evidence="1">ChiBcec6-7307</strain>
    </source>
</reference>
<dbReference type="SUPFAM" id="SSF54506">
    <property type="entry name" value="Diaminopimelate epimerase-like"/>
    <property type="match status" value="1"/>
</dbReference>
<dbReference type="AlphaFoldDB" id="A0A9D1NX28"/>
<dbReference type="Proteomes" id="UP000886889">
    <property type="component" value="Unassembled WGS sequence"/>
</dbReference>
<protein>
    <submittedName>
        <fullName evidence="1">Uncharacterized protein</fullName>
    </submittedName>
</protein>